<organism evidence="2 3">
    <name type="scientific">Pseudomonas phage 201phi2-1</name>
    <name type="common">Pseudomonas chlororaphis phage 201phi2-1</name>
    <dbReference type="NCBI Taxonomy" id="198110"/>
    <lineage>
        <taxon>Viruses</taxon>
        <taxon>Duplodnaviria</taxon>
        <taxon>Heunggongvirae</taxon>
        <taxon>Uroviricota</taxon>
        <taxon>Caudoviricetes</taxon>
        <taxon>Chimalliviridae</taxon>
        <taxon>Serwervirus</taxon>
        <taxon>Serwervirus 201phi21</taxon>
    </lineage>
</organism>
<gene>
    <name evidence="2" type="ORF">201phi2-1p271</name>
</gene>
<evidence type="ECO:0000256" key="1">
    <source>
        <dbReference type="SAM" id="MobiDB-lite"/>
    </source>
</evidence>
<dbReference type="Proteomes" id="UP000002421">
    <property type="component" value="Segment"/>
</dbReference>
<evidence type="ECO:0000313" key="3">
    <source>
        <dbReference type="Proteomes" id="UP000002421"/>
    </source>
</evidence>
<dbReference type="EMBL" id="EU197055">
    <property type="protein sequence ID" value="ABY63099.1"/>
    <property type="molecule type" value="Genomic_DNA"/>
</dbReference>
<dbReference type="RefSeq" id="YP_001956994.1">
    <property type="nucleotide sequence ID" value="NC_010821.1"/>
</dbReference>
<accession>B3FJD3</accession>
<feature type="compositionally biased region" description="Acidic residues" evidence="1">
    <location>
        <begin position="554"/>
        <end position="629"/>
    </location>
</feature>
<keyword evidence="3" id="KW-1185">Reference proteome</keyword>
<reference evidence="2 3" key="1">
    <citation type="journal article" date="2008" name="Virology">
        <title>Characterization of Pseudomonas chlororaphis myovirus 201varphi2-1 via genomic sequencing, mass spectrometry, and electron microscopy.</title>
        <authorList>
            <person name="Thomas J.A."/>
            <person name="Rolando M.R."/>
            <person name="Carroll C.A."/>
            <person name="Shen P.S."/>
            <person name="Belnap D.M."/>
            <person name="Weintraub S.T."/>
            <person name="Serwer P."/>
            <person name="Hardies S.C."/>
        </authorList>
    </citation>
    <scope>NUCLEOTIDE SEQUENCE</scope>
</reference>
<sequence length="629" mass="70165">MYQSETLDAVRDGAQQLTREGKVLTLGNPEFPLAVFADTYQVDSEPTNTALPDTEMVAVEDHFDEINQDSTPAADDSREAIVNNLFNAVSKIQFNTSNVIIPAVKEMHKTFANLQQAVAQAEYEVVPWRYLAPHDNPVLVNHVNTRYTNVRPKEIYDSYVLSPVTADAIIEMCAINNPHMEQEEVTEWALKVGADRQLAVWNSLFGGGPVAPAALPYLSMQAAPFNVDDILTAYFLCGHYIDNPEQVPGTDVSLEDWQHTFKLLHEMFGFYLMRAYIRRAEAREDGDLILRNEAINPIETRRAVVTVNGDVFDPWIISGGDFQAVLGAAIENTGVTHLRHIVAGSDKFIARWHAIYPLIKQSAIDYAERQCINNVISTFREVARGEILKDRWSPEIEPKLKESLRYLRRDDYTNPYKVFSTLICRVFFPEDTYIEYLDTIDTLGQDFPKASVRELNTQATISLVALFLAKQIVIEDFLPEIDPNAVEEGGAIDDSGLLAVVDYEDGGEETAEVVDVTEATDTSGEFDAENDVVETTDEVIGEDGTDGIDGPDGVTEEVETTEDETDFGGEPEEEDAYADLEDDTVEESDTTEESEESEETDEGAEESETAEEESEEDKAAEEDDETPLN</sequence>
<organismHost>
    <name type="scientific">Pseudomonas chlororaphis</name>
    <dbReference type="NCBI Taxonomy" id="587753"/>
</organismHost>
<name>B3FJD3_BP201</name>
<protein>
    <submittedName>
        <fullName evidence="2">Uncharacterized protein</fullName>
    </submittedName>
</protein>
<feature type="compositionally biased region" description="Acidic residues" evidence="1">
    <location>
        <begin position="531"/>
        <end position="546"/>
    </location>
</feature>
<feature type="region of interest" description="Disordered" evidence="1">
    <location>
        <begin position="531"/>
        <end position="629"/>
    </location>
</feature>
<evidence type="ECO:0000313" key="2">
    <source>
        <dbReference type="EMBL" id="ABY63099.1"/>
    </source>
</evidence>
<proteinExistence type="predicted"/>
<dbReference type="OrthoDB" id="9485at10239"/>
<dbReference type="KEGG" id="vg:6372269"/>